<evidence type="ECO:0000313" key="6">
    <source>
        <dbReference type="EMBL" id="BBZ38090.1"/>
    </source>
</evidence>
<dbReference type="GO" id="GO:0008726">
    <property type="term" value="F:alkanesulfonate monooxygenase activity"/>
    <property type="evidence" value="ECO:0007669"/>
    <property type="project" value="TreeGrafter"/>
</dbReference>
<dbReference type="SUPFAM" id="SSF51679">
    <property type="entry name" value="Bacterial luciferase-like"/>
    <property type="match status" value="1"/>
</dbReference>
<dbReference type="EMBL" id="AP022613">
    <property type="protein sequence ID" value="BBZ38090.1"/>
    <property type="molecule type" value="Genomic_DNA"/>
</dbReference>
<keyword evidence="2" id="KW-0288">FMN</keyword>
<dbReference type="Gene3D" id="3.20.20.30">
    <property type="entry name" value="Luciferase-like domain"/>
    <property type="match status" value="1"/>
</dbReference>
<evidence type="ECO:0000256" key="1">
    <source>
        <dbReference type="ARBA" id="ARBA00022630"/>
    </source>
</evidence>
<dbReference type="InterPro" id="IPR011251">
    <property type="entry name" value="Luciferase-like_dom"/>
</dbReference>
<gene>
    <name evidence="6" type="ORF">MCNS_11530</name>
</gene>
<dbReference type="PANTHER" id="PTHR42847">
    <property type="entry name" value="ALKANESULFONATE MONOOXYGENASE"/>
    <property type="match status" value="1"/>
</dbReference>
<name>A0A7I7Y8Z5_9MYCO</name>
<feature type="domain" description="Luciferase-like" evidence="5">
    <location>
        <begin position="24"/>
        <end position="245"/>
    </location>
</feature>
<keyword evidence="4" id="KW-0503">Monooxygenase</keyword>
<evidence type="ECO:0000259" key="5">
    <source>
        <dbReference type="Pfam" id="PF00296"/>
    </source>
</evidence>
<reference evidence="6 7" key="1">
    <citation type="journal article" date="2019" name="Emerg. Microbes Infect.">
        <title>Comprehensive subspecies identification of 175 nontuberculous mycobacteria species based on 7547 genomic profiles.</title>
        <authorList>
            <person name="Matsumoto Y."/>
            <person name="Kinjo T."/>
            <person name="Motooka D."/>
            <person name="Nabeya D."/>
            <person name="Jung N."/>
            <person name="Uechi K."/>
            <person name="Horii T."/>
            <person name="Iida T."/>
            <person name="Fujita J."/>
            <person name="Nakamura S."/>
        </authorList>
    </citation>
    <scope>NUCLEOTIDE SEQUENCE [LARGE SCALE GENOMIC DNA]</scope>
    <source>
        <strain evidence="6 7">JCM 14738</strain>
    </source>
</reference>
<keyword evidence="7" id="KW-1185">Reference proteome</keyword>
<keyword evidence="1" id="KW-0285">Flavoprotein</keyword>
<dbReference type="InterPro" id="IPR050172">
    <property type="entry name" value="SsuD_RutA_monooxygenase"/>
</dbReference>
<dbReference type="NCBIfam" id="TIGR03619">
    <property type="entry name" value="F420_Rv2161c"/>
    <property type="match status" value="1"/>
</dbReference>
<organism evidence="6 7">
    <name type="scientific">Mycobacterium conspicuum</name>
    <dbReference type="NCBI Taxonomy" id="44010"/>
    <lineage>
        <taxon>Bacteria</taxon>
        <taxon>Bacillati</taxon>
        <taxon>Actinomycetota</taxon>
        <taxon>Actinomycetes</taxon>
        <taxon>Mycobacteriales</taxon>
        <taxon>Mycobacteriaceae</taxon>
        <taxon>Mycobacterium</taxon>
    </lineage>
</organism>
<protein>
    <submittedName>
        <fullName evidence="6">LLM class F420-dependent oxidoreductase</fullName>
    </submittedName>
</protein>
<sequence>MLVMKLGFALPIVGPAISSAVGLSAFCRELEDLGYDTLWVGDRLVTPVDMHSTYPGIEQPYPPQMTRYLDPVLLWTVAAAATNRVRLNASTLSTFYYEPVHLARLLTTLDVLSDGRLDVGVGIGWMKDEHDIARGADWHRRGRMLDDLLAFLHEWWTTTPVSWDSEFFSLPPVHADLRPVQAGGPPIWIGGVSEAAMRRVGRSGTGWLGVEGLQDEVTDQLWSIARRAAQDAGRDPDALKTAMRINLEPGTSVDSVAGRLKRLAESGADEAIVDAFAMFPSLDQMLDFAGQVIARWGSDHGRHEALDEPSG</sequence>
<proteinExistence type="predicted"/>
<dbReference type="GO" id="GO:0046306">
    <property type="term" value="P:alkanesulfonate catabolic process"/>
    <property type="evidence" value="ECO:0007669"/>
    <property type="project" value="TreeGrafter"/>
</dbReference>
<evidence type="ECO:0000256" key="2">
    <source>
        <dbReference type="ARBA" id="ARBA00022643"/>
    </source>
</evidence>
<evidence type="ECO:0000313" key="7">
    <source>
        <dbReference type="Proteomes" id="UP000467385"/>
    </source>
</evidence>
<evidence type="ECO:0000256" key="3">
    <source>
        <dbReference type="ARBA" id="ARBA00023002"/>
    </source>
</evidence>
<dbReference type="InterPro" id="IPR036661">
    <property type="entry name" value="Luciferase-like_sf"/>
</dbReference>
<dbReference type="PANTHER" id="PTHR42847:SF4">
    <property type="entry name" value="ALKANESULFONATE MONOOXYGENASE-RELATED"/>
    <property type="match status" value="1"/>
</dbReference>
<dbReference type="AlphaFoldDB" id="A0A7I7Y8Z5"/>
<dbReference type="Proteomes" id="UP000467385">
    <property type="component" value="Chromosome"/>
</dbReference>
<keyword evidence="3" id="KW-0560">Oxidoreductase</keyword>
<accession>A0A7I7Y8Z5</accession>
<evidence type="ECO:0000256" key="4">
    <source>
        <dbReference type="ARBA" id="ARBA00023033"/>
    </source>
</evidence>
<dbReference type="Pfam" id="PF00296">
    <property type="entry name" value="Bac_luciferase"/>
    <property type="match status" value="1"/>
</dbReference>
<dbReference type="InterPro" id="IPR019921">
    <property type="entry name" value="Lucif-like_OxRdtase_Rv2161c"/>
</dbReference>